<feature type="transmembrane region" description="Helical" evidence="1">
    <location>
        <begin position="28"/>
        <end position="54"/>
    </location>
</feature>
<evidence type="ECO:0000313" key="3">
    <source>
        <dbReference type="Proteomes" id="UP000269410"/>
    </source>
</evidence>
<evidence type="ECO:0000313" key="2">
    <source>
        <dbReference type="EMBL" id="RMD76811.1"/>
    </source>
</evidence>
<accession>A0A3M0Z1A3</accession>
<gene>
    <name evidence="2" type="ORF">D6810_02875</name>
</gene>
<keyword evidence="1" id="KW-1133">Transmembrane helix</keyword>
<protein>
    <recommendedName>
        <fullName evidence="4">Preprotein translocase subunit SecE</fullName>
    </recommendedName>
</protein>
<dbReference type="EMBL" id="RFKV01000094">
    <property type="protein sequence ID" value="RMD76811.1"/>
    <property type="molecule type" value="Genomic_DNA"/>
</dbReference>
<evidence type="ECO:0000256" key="1">
    <source>
        <dbReference type="SAM" id="Phobius"/>
    </source>
</evidence>
<keyword evidence="1" id="KW-0812">Transmembrane</keyword>
<sequence>MKLVKKFRLFLSGLIAELKEVKYVSLRLVLVNAAQIVMFILFVTFFVVIIDSILKLVRELIMFF</sequence>
<comment type="caution">
    <text evidence="2">The sequence shown here is derived from an EMBL/GenBank/DDBJ whole genome shotgun (WGS) entry which is preliminary data.</text>
</comment>
<organism evidence="2 3">
    <name type="scientific">Candidatus Dojkabacteria bacterium</name>
    <dbReference type="NCBI Taxonomy" id="2099670"/>
    <lineage>
        <taxon>Bacteria</taxon>
        <taxon>Candidatus Dojkabacteria</taxon>
    </lineage>
</organism>
<reference evidence="2 3" key="1">
    <citation type="submission" date="2018-10" db="EMBL/GenBank/DDBJ databases">
        <title>Thermophilic Lithotrophy and Phototrophy in an Intertidal, Iron-rich, Geothermal Spring.</title>
        <authorList>
            <person name="Ward L.M."/>
            <person name="Idei A."/>
            <person name="Nakagawa M."/>
            <person name="Ueno Y."/>
            <person name="Fischer W."/>
            <person name="Mcglynn S.E."/>
        </authorList>
    </citation>
    <scope>NUCLEOTIDE SEQUENCE [LARGE SCALE GENOMIC DNA]</scope>
    <source>
        <strain evidence="2">J137</strain>
    </source>
</reference>
<proteinExistence type="predicted"/>
<name>A0A3M0Z1A3_9BACT</name>
<dbReference type="AlphaFoldDB" id="A0A3M0Z1A3"/>
<evidence type="ECO:0008006" key="4">
    <source>
        <dbReference type="Google" id="ProtNLM"/>
    </source>
</evidence>
<keyword evidence="1" id="KW-0472">Membrane</keyword>
<dbReference type="Proteomes" id="UP000269410">
    <property type="component" value="Unassembled WGS sequence"/>
</dbReference>